<dbReference type="Pfam" id="PF14903">
    <property type="entry name" value="WG_beta_rep"/>
    <property type="match status" value="4"/>
</dbReference>
<dbReference type="HOGENOM" id="CLU_564598_0_0_6"/>
<organism evidence="1 2">
    <name type="scientific">Bermanella marisrubri</name>
    <dbReference type="NCBI Taxonomy" id="207949"/>
    <lineage>
        <taxon>Bacteria</taxon>
        <taxon>Pseudomonadati</taxon>
        <taxon>Pseudomonadota</taxon>
        <taxon>Gammaproteobacteria</taxon>
        <taxon>Oceanospirillales</taxon>
        <taxon>Oceanospirillaceae</taxon>
        <taxon>Bermanella</taxon>
    </lineage>
</organism>
<proteinExistence type="predicted"/>
<dbReference type="STRING" id="207949.RED65_14777"/>
<dbReference type="PANTHER" id="PTHR37841:SF1">
    <property type="entry name" value="DUF3298 DOMAIN-CONTAINING PROTEIN"/>
    <property type="match status" value="1"/>
</dbReference>
<evidence type="ECO:0000313" key="2">
    <source>
        <dbReference type="Proteomes" id="UP000004263"/>
    </source>
</evidence>
<evidence type="ECO:0000313" key="1">
    <source>
        <dbReference type="EMBL" id="EAT12970.1"/>
    </source>
</evidence>
<dbReference type="RefSeq" id="WP_007018041.1">
    <property type="nucleotide sequence ID" value="NZ_CH724115.1"/>
</dbReference>
<protein>
    <submittedName>
        <fullName evidence="1">Uncharacterized protein</fullName>
    </submittedName>
</protein>
<accession>Q1N495</accession>
<dbReference type="EMBL" id="AAQH01000003">
    <property type="protein sequence ID" value="EAT12970.1"/>
    <property type="molecule type" value="Genomic_DNA"/>
</dbReference>
<dbReference type="OrthoDB" id="5607616at2"/>
<dbReference type="InterPro" id="IPR032774">
    <property type="entry name" value="WG_beta_rep"/>
</dbReference>
<sequence length="483" mass="55132">MNSNTLLAGLLLVGAIIFIFEEELTAIKEKSQQNFHEVPEDAAKLENSDSDVTVRTDIVRKFESEGKYGLVDSSGIVIVSPKYEKITQFYEGELAIVTYNYEENGVTKQRQGLVNKKGEEVVTPNKFNIKYIPEIKLFKISHHHYRENKQLTSLYSIDEGLLDDAVFQKIEKFNDGFAVVYENGKYGLIDSKGKIILPTVYKRVFEPSDGLITAWTEDETLFFNLDGSIAIPAMAHLAMPFKHGVSVARSKWSSSSRSYNALMDKTGKLLTDYIFNKVEFFQHSEDSPVLAFTSVKREVHTGVIDLKGNWVIEPQFRDIELDRDGFYKVTHFFFLKDEDRMTKRFKYIADQEGKLYAEIGVKNPSEEKPEAIGLIGIIDSSRNIIAEPIYDDVRPFSHDLITIKKNGRWGVVNNRNEVVVEPIFDRLEIPFNDLAFVLKGKHWGVYDFKKARLVTEAKYEEIKPVSSKVMKGKVGGKWESISL</sequence>
<dbReference type="AlphaFoldDB" id="Q1N495"/>
<comment type="caution">
    <text evidence="1">The sequence shown here is derived from an EMBL/GenBank/DDBJ whole genome shotgun (WGS) entry which is preliminary data.</text>
</comment>
<name>Q1N495_9GAMM</name>
<dbReference type="Proteomes" id="UP000004263">
    <property type="component" value="Unassembled WGS sequence"/>
</dbReference>
<gene>
    <name evidence="1" type="ORF">RED65_14777</name>
</gene>
<reference evidence="1 2" key="1">
    <citation type="submission" date="2006-03" db="EMBL/GenBank/DDBJ databases">
        <authorList>
            <person name="Pinhassi J."/>
            <person name="Pedros-Alio C."/>
            <person name="Ferriera S."/>
            <person name="Johnson J."/>
            <person name="Kravitz S."/>
            <person name="Halpern A."/>
            <person name="Remington K."/>
            <person name="Beeson K."/>
            <person name="Tran B."/>
            <person name="Rogers Y.-H."/>
            <person name="Friedman R."/>
            <person name="Venter J.C."/>
        </authorList>
    </citation>
    <scope>NUCLEOTIDE SEQUENCE [LARGE SCALE GENOMIC DNA]</scope>
    <source>
        <strain evidence="1 2">RED65</strain>
    </source>
</reference>
<keyword evidence="2" id="KW-1185">Reference proteome</keyword>
<dbReference type="PANTHER" id="PTHR37841">
    <property type="entry name" value="GLR2918 PROTEIN"/>
    <property type="match status" value="1"/>
</dbReference>